<gene>
    <name evidence="2" type="ORF">QTN89_00920</name>
</gene>
<keyword evidence="3" id="KW-1185">Reference proteome</keyword>
<dbReference type="SUPFAM" id="SSF51735">
    <property type="entry name" value="NAD(P)-binding Rossmann-fold domains"/>
    <property type="match status" value="1"/>
</dbReference>
<dbReference type="InterPro" id="IPR051783">
    <property type="entry name" value="NAD(P)-dependent_oxidoreduct"/>
</dbReference>
<dbReference type="Gene3D" id="3.40.50.720">
    <property type="entry name" value="NAD(P)-binding Rossmann-like Domain"/>
    <property type="match status" value="1"/>
</dbReference>
<dbReference type="InterPro" id="IPR001509">
    <property type="entry name" value="Epimerase_deHydtase"/>
</dbReference>
<evidence type="ECO:0000313" key="3">
    <source>
        <dbReference type="Proteomes" id="UP001239462"/>
    </source>
</evidence>
<feature type="domain" description="NAD-dependent epimerase/dehydratase" evidence="1">
    <location>
        <begin position="10"/>
        <end position="221"/>
    </location>
</feature>
<dbReference type="RefSeq" id="WP_149495146.1">
    <property type="nucleotide sequence ID" value="NZ_CP141221.1"/>
</dbReference>
<dbReference type="PANTHER" id="PTHR48079:SF6">
    <property type="entry name" value="NAD(P)-BINDING DOMAIN-CONTAINING PROTEIN-RELATED"/>
    <property type="match status" value="1"/>
</dbReference>
<dbReference type="EMBL" id="JASZZN010000001">
    <property type="protein sequence ID" value="MDM4013970.1"/>
    <property type="molecule type" value="Genomic_DNA"/>
</dbReference>
<comment type="caution">
    <text evidence="2">The sequence shown here is derived from an EMBL/GenBank/DDBJ whole genome shotgun (WGS) entry which is preliminary data.</text>
</comment>
<dbReference type="InterPro" id="IPR036291">
    <property type="entry name" value="NAD(P)-bd_dom_sf"/>
</dbReference>
<organism evidence="2 3">
    <name type="scientific">Roseiconus lacunae</name>
    <dbReference type="NCBI Taxonomy" id="2605694"/>
    <lineage>
        <taxon>Bacteria</taxon>
        <taxon>Pseudomonadati</taxon>
        <taxon>Planctomycetota</taxon>
        <taxon>Planctomycetia</taxon>
        <taxon>Pirellulales</taxon>
        <taxon>Pirellulaceae</taxon>
        <taxon>Roseiconus</taxon>
    </lineage>
</organism>
<name>A0ABT7PBU7_9BACT</name>
<sequence length="340" mass="37434">MNGLGEIKHALVTGATGFIGQRLVEHLTLGGTEVSCFVRPTSDCSVLESSQPRIYVGQLNDLTSLRRAIEGTQVVFHLAGTTKALLRQTFHEANVDGARHVAQVCAECDDPPTMIHVSSLAAVGASSGNDARVESDLPSPVSDYGRSKLAGEETVKTFANRIPVTIVRPPIVVGPNDHDGFEMFQGIKRFGVHIVPGSQDHRFSVVHVDDLCDALIRLAQVGKRVSPLAIDDGVYFVTLPERPTYAELGHMIARSLGRQRARIIRLPMPVLRAIAGANQWISKLRHRPHILNLDKAREAAAGSWTCSADKLRKDTDLKFGCSLQERLDQTSQWYRDHHWF</sequence>
<evidence type="ECO:0000259" key="1">
    <source>
        <dbReference type="Pfam" id="PF01370"/>
    </source>
</evidence>
<evidence type="ECO:0000313" key="2">
    <source>
        <dbReference type="EMBL" id="MDM4013970.1"/>
    </source>
</evidence>
<proteinExistence type="predicted"/>
<reference evidence="2 3" key="1">
    <citation type="submission" date="2023-06" db="EMBL/GenBank/DDBJ databases">
        <title>Roseiconus lacunae JC819 isolated from Gulf of Mannar region, Tamil Nadu.</title>
        <authorList>
            <person name="Pk S."/>
            <person name="Ch S."/>
            <person name="Ch V.R."/>
        </authorList>
    </citation>
    <scope>NUCLEOTIDE SEQUENCE [LARGE SCALE GENOMIC DNA]</scope>
    <source>
        <strain evidence="2 3">JC819</strain>
    </source>
</reference>
<protein>
    <submittedName>
        <fullName evidence="2">NAD-dependent epimerase/dehydratase family protein</fullName>
    </submittedName>
</protein>
<dbReference type="Proteomes" id="UP001239462">
    <property type="component" value="Unassembled WGS sequence"/>
</dbReference>
<dbReference type="PANTHER" id="PTHR48079">
    <property type="entry name" value="PROTEIN YEEZ"/>
    <property type="match status" value="1"/>
</dbReference>
<dbReference type="Pfam" id="PF01370">
    <property type="entry name" value="Epimerase"/>
    <property type="match status" value="1"/>
</dbReference>
<accession>A0ABT7PBU7</accession>